<reference evidence="2" key="2">
    <citation type="journal article" date="2015" name="Fish Shellfish Immunol.">
        <title>Early steps in the European eel (Anguilla anguilla)-Vibrio vulnificus interaction in the gills: Role of the RtxA13 toxin.</title>
        <authorList>
            <person name="Callol A."/>
            <person name="Pajuelo D."/>
            <person name="Ebbesson L."/>
            <person name="Teles M."/>
            <person name="MacKenzie S."/>
            <person name="Amaro C."/>
        </authorList>
    </citation>
    <scope>NUCLEOTIDE SEQUENCE</scope>
</reference>
<proteinExistence type="predicted"/>
<dbReference type="AlphaFoldDB" id="A0A0E9R964"/>
<name>A0A0E9R964_ANGAN</name>
<organism evidence="2">
    <name type="scientific">Anguilla anguilla</name>
    <name type="common">European freshwater eel</name>
    <name type="synonym">Muraena anguilla</name>
    <dbReference type="NCBI Taxonomy" id="7936"/>
    <lineage>
        <taxon>Eukaryota</taxon>
        <taxon>Metazoa</taxon>
        <taxon>Chordata</taxon>
        <taxon>Craniata</taxon>
        <taxon>Vertebrata</taxon>
        <taxon>Euteleostomi</taxon>
        <taxon>Actinopterygii</taxon>
        <taxon>Neopterygii</taxon>
        <taxon>Teleostei</taxon>
        <taxon>Anguilliformes</taxon>
        <taxon>Anguillidae</taxon>
        <taxon>Anguilla</taxon>
    </lineage>
</organism>
<feature type="compositionally biased region" description="Polar residues" evidence="1">
    <location>
        <begin position="1"/>
        <end position="26"/>
    </location>
</feature>
<accession>A0A0E9R964</accession>
<reference evidence="2" key="1">
    <citation type="submission" date="2014-11" db="EMBL/GenBank/DDBJ databases">
        <authorList>
            <person name="Amaro Gonzalez C."/>
        </authorList>
    </citation>
    <scope>NUCLEOTIDE SEQUENCE</scope>
</reference>
<evidence type="ECO:0000313" key="2">
    <source>
        <dbReference type="EMBL" id="JAH25649.1"/>
    </source>
</evidence>
<evidence type="ECO:0000256" key="1">
    <source>
        <dbReference type="SAM" id="MobiDB-lite"/>
    </source>
</evidence>
<protein>
    <submittedName>
        <fullName evidence="2">Uncharacterized protein</fullName>
    </submittedName>
</protein>
<dbReference type="EMBL" id="GBXM01082928">
    <property type="protein sequence ID" value="JAH25649.1"/>
    <property type="molecule type" value="Transcribed_RNA"/>
</dbReference>
<sequence length="58" mass="6410">MTAQEGEGTQDNASSSSPMMSTNCQPLPTPNLKSRFFCKTISSKRDLTLDFIILQRSV</sequence>
<feature type="region of interest" description="Disordered" evidence="1">
    <location>
        <begin position="1"/>
        <end position="27"/>
    </location>
</feature>